<protein>
    <recommendedName>
        <fullName evidence="2">HTH psq-type domain-containing protein</fullName>
    </recommendedName>
</protein>
<dbReference type="GO" id="GO:0005634">
    <property type="term" value="C:nucleus"/>
    <property type="evidence" value="ECO:0007669"/>
    <property type="project" value="UniProtKB-SubCell"/>
</dbReference>
<comment type="subcellular location">
    <subcellularLocation>
        <location evidence="1">Nucleus</location>
    </subcellularLocation>
</comment>
<keyword evidence="1" id="KW-0238">DNA-binding</keyword>
<dbReference type="Gene3D" id="1.10.10.60">
    <property type="entry name" value="Homeodomain-like"/>
    <property type="match status" value="1"/>
</dbReference>
<dbReference type="SUPFAM" id="SSF46689">
    <property type="entry name" value="Homeodomain-like"/>
    <property type="match status" value="1"/>
</dbReference>
<accession>A0A420PJA2</accession>
<dbReference type="Pfam" id="PF05225">
    <property type="entry name" value="HTH_psq"/>
    <property type="match status" value="1"/>
</dbReference>
<evidence type="ECO:0000313" key="4">
    <source>
        <dbReference type="Proteomes" id="UP000285860"/>
    </source>
</evidence>
<reference evidence="3 4" key="1">
    <citation type="journal article" date="2018" name="Sci. Rep.">
        <title>Characterisation of pathogen-specific regions and novel effector candidates in Fusarium oxysporum f. sp. cepae.</title>
        <authorList>
            <person name="Armitage A.D."/>
            <person name="Taylor A."/>
            <person name="Sobczyk M.K."/>
            <person name="Baxter L."/>
            <person name="Greenfield B.P."/>
            <person name="Bates H.J."/>
            <person name="Wilson F."/>
            <person name="Jackson A.C."/>
            <person name="Ott S."/>
            <person name="Harrison R.J."/>
            <person name="Clarkson J.P."/>
        </authorList>
    </citation>
    <scope>NUCLEOTIDE SEQUENCE [LARGE SCALE GENOMIC DNA]</scope>
    <source>
        <strain evidence="3 4">Fo_A28</strain>
    </source>
</reference>
<evidence type="ECO:0000259" key="2">
    <source>
        <dbReference type="PROSITE" id="PS50960"/>
    </source>
</evidence>
<dbReference type="PROSITE" id="PS50960">
    <property type="entry name" value="HTH_PSQ"/>
    <property type="match status" value="1"/>
</dbReference>
<evidence type="ECO:0000256" key="1">
    <source>
        <dbReference type="PROSITE-ProRule" id="PRU00320"/>
    </source>
</evidence>
<comment type="caution">
    <text evidence="3">The sequence shown here is derived from an EMBL/GenBank/DDBJ whole genome shotgun (WGS) entry which is preliminary data.</text>
</comment>
<evidence type="ECO:0000313" key="3">
    <source>
        <dbReference type="EMBL" id="RKK92586.1"/>
    </source>
</evidence>
<name>A0A420PJA2_FUSOX</name>
<gene>
    <name evidence="3" type="ORF">BFJ68_g15847</name>
</gene>
<feature type="domain" description="HTH psq-type" evidence="2">
    <location>
        <begin position="1"/>
        <end position="53"/>
    </location>
</feature>
<dbReference type="InterPro" id="IPR007889">
    <property type="entry name" value="HTH_Psq"/>
</dbReference>
<dbReference type="Proteomes" id="UP000285860">
    <property type="component" value="Unassembled WGS sequence"/>
</dbReference>
<proteinExistence type="predicted"/>
<dbReference type="InterPro" id="IPR009057">
    <property type="entry name" value="Homeodomain-like_sf"/>
</dbReference>
<dbReference type="AlphaFoldDB" id="A0A420PJA2"/>
<dbReference type="GO" id="GO:0003677">
    <property type="term" value="F:DNA binding"/>
    <property type="evidence" value="ECO:0007669"/>
    <property type="project" value="UniProtKB-UniRule"/>
</dbReference>
<dbReference type="EMBL" id="MRCY01000189">
    <property type="protein sequence ID" value="RKK92586.1"/>
    <property type="molecule type" value="Genomic_DNA"/>
</dbReference>
<sequence length="88" mass="9982">MSLSRPHWDYTEDDMARAILDVTDSGFSPCQAAQRRGVPRMTLIDRLDGQTAVSEQVQPHQRLSKNQEDKLASWILRQESLGYAPSHS</sequence>
<keyword evidence="1" id="KW-0539">Nucleus</keyword>
<feature type="DNA-binding region" description="H-T-H motif" evidence="1">
    <location>
        <begin position="29"/>
        <end position="49"/>
    </location>
</feature>
<organism evidence="3 4">
    <name type="scientific">Fusarium oxysporum</name>
    <name type="common">Fusarium vascular wilt</name>
    <dbReference type="NCBI Taxonomy" id="5507"/>
    <lineage>
        <taxon>Eukaryota</taxon>
        <taxon>Fungi</taxon>
        <taxon>Dikarya</taxon>
        <taxon>Ascomycota</taxon>
        <taxon>Pezizomycotina</taxon>
        <taxon>Sordariomycetes</taxon>
        <taxon>Hypocreomycetidae</taxon>
        <taxon>Hypocreales</taxon>
        <taxon>Nectriaceae</taxon>
        <taxon>Fusarium</taxon>
        <taxon>Fusarium oxysporum species complex</taxon>
    </lineage>
</organism>